<proteinExistence type="predicted"/>
<evidence type="ECO:0000313" key="1">
    <source>
        <dbReference type="EMBL" id="KAI4313583.1"/>
    </source>
</evidence>
<reference evidence="1 2" key="1">
    <citation type="journal article" date="2022" name="DNA Res.">
        <title>Chromosomal-level genome assembly of the orchid tree Bauhinia variegata (Leguminosae; Cercidoideae) supports the allotetraploid origin hypothesis of Bauhinia.</title>
        <authorList>
            <person name="Zhong Y."/>
            <person name="Chen Y."/>
            <person name="Zheng D."/>
            <person name="Pang J."/>
            <person name="Liu Y."/>
            <person name="Luo S."/>
            <person name="Meng S."/>
            <person name="Qian L."/>
            <person name="Wei D."/>
            <person name="Dai S."/>
            <person name="Zhou R."/>
        </authorList>
    </citation>
    <scope>NUCLEOTIDE SEQUENCE [LARGE SCALE GENOMIC DNA]</scope>
    <source>
        <strain evidence="1">BV-YZ2020</strain>
    </source>
</reference>
<dbReference type="EMBL" id="CM039436">
    <property type="protein sequence ID" value="KAI4313583.1"/>
    <property type="molecule type" value="Genomic_DNA"/>
</dbReference>
<gene>
    <name evidence="1" type="ORF">L6164_026548</name>
</gene>
<comment type="caution">
    <text evidence="1">The sequence shown here is derived from an EMBL/GenBank/DDBJ whole genome shotgun (WGS) entry which is preliminary data.</text>
</comment>
<accession>A0ACB9LRE1</accession>
<organism evidence="1 2">
    <name type="scientific">Bauhinia variegata</name>
    <name type="common">Purple orchid tree</name>
    <name type="synonym">Phanera variegata</name>
    <dbReference type="NCBI Taxonomy" id="167791"/>
    <lineage>
        <taxon>Eukaryota</taxon>
        <taxon>Viridiplantae</taxon>
        <taxon>Streptophyta</taxon>
        <taxon>Embryophyta</taxon>
        <taxon>Tracheophyta</taxon>
        <taxon>Spermatophyta</taxon>
        <taxon>Magnoliopsida</taxon>
        <taxon>eudicotyledons</taxon>
        <taxon>Gunneridae</taxon>
        <taxon>Pentapetalae</taxon>
        <taxon>rosids</taxon>
        <taxon>fabids</taxon>
        <taxon>Fabales</taxon>
        <taxon>Fabaceae</taxon>
        <taxon>Cercidoideae</taxon>
        <taxon>Cercideae</taxon>
        <taxon>Bauhiniinae</taxon>
        <taxon>Bauhinia</taxon>
    </lineage>
</organism>
<protein>
    <submittedName>
        <fullName evidence="1">Uncharacterized protein</fullName>
    </submittedName>
</protein>
<sequence length="800" mass="90869">MESNGKTLPESEIPDWEQEISSHMKLKNRVLGNPTEKFEYFNSLSQEFVVPDPNGEPAFVEFLGEVSGFVKRRLLSGEDDFIKDPNYELFFENSKLDEETLVLEILQDSVLVRYDDVEDIHNESNSGKNRDLGEKHVPLETNMNLDAAEKHLGRKHVSLQTNVGSDAEKLVSESGVQGRRRCRPKKVLEARVAGNATKKVKVDLGNQNLSSGADIKEEIHRGFQPERKRPEARPVLNVNKRCLSHIINKKERREFREKLIAILQKPYCDEEYETLYQRISLRTPMQRTRELRNGKSIAYEDDVAGKSYLDYYTVVPIPENEQKEGVPSSIIREISSLKELEHANIVRLLDVLNMNHHHVFLIFEHMDLNLNKFIIDKTIPKDALLVKKFLHQMLSAIAYLHSLNILHRDLKPQNVLVDLTNKIVKVADFGSAKDSSALLKNTKDVGTLWYKAPEILFGSAEYSTSGDIWSMGCVFASMVKGQPLFSPKYDLDIFKEIFSLLGTPTEETWPGLTSVCDFMDYFNPPTEPKDLRFVFPTLEPAGVDLLSKMLCLHQNSRISAEDALKHEFFNGIEMEGKSEEIPDILEKKVAENLISDPRHKDESDLNSRREHIFAPLNDPDTVTEDNQMRDPAEPCISHHSDKDDVQPGTEEHLVKPLGSFEIQDTSDLNSREHGFAPSNDPDTVTEENQMRDPTEPSCVSHHSDTDYVQPGTEEHLVKPLGSFEIQDTSDSNSRREHLVVPPDDPVCVSEHPLEPSNEGWHFVQPLDMPPENNLRSGPTEEPLKPSHGSHDVDKDEVQSG</sequence>
<evidence type="ECO:0000313" key="2">
    <source>
        <dbReference type="Proteomes" id="UP000828941"/>
    </source>
</evidence>
<name>A0ACB9LRE1_BAUVA</name>
<keyword evidence="2" id="KW-1185">Reference proteome</keyword>
<dbReference type="Proteomes" id="UP000828941">
    <property type="component" value="Chromosome 11"/>
</dbReference>